<dbReference type="InterPro" id="IPR002110">
    <property type="entry name" value="Ankyrin_rpt"/>
</dbReference>
<dbReference type="PROSITE" id="PS50088">
    <property type="entry name" value="ANK_REPEAT"/>
    <property type="match status" value="2"/>
</dbReference>
<evidence type="ECO:0000313" key="5">
    <source>
        <dbReference type="EMBL" id="TKA31781.1"/>
    </source>
</evidence>
<dbReference type="InterPro" id="IPR036770">
    <property type="entry name" value="Ankyrin_rpt-contain_sf"/>
</dbReference>
<gene>
    <name evidence="5" type="ORF">B0A50_01860</name>
</gene>
<dbReference type="SUPFAM" id="SSF48403">
    <property type="entry name" value="Ankyrin repeat"/>
    <property type="match status" value="1"/>
</dbReference>
<dbReference type="OrthoDB" id="539213at2759"/>
<proteinExistence type="predicted"/>
<name>A0A4U0U8Y4_9PEZI</name>
<feature type="compositionally biased region" description="Low complexity" evidence="4">
    <location>
        <begin position="41"/>
        <end position="50"/>
    </location>
</feature>
<keyword evidence="1" id="KW-0677">Repeat</keyword>
<comment type="caution">
    <text evidence="5">The sequence shown here is derived from an EMBL/GenBank/DDBJ whole genome shotgun (WGS) entry which is preliminary data.</text>
</comment>
<feature type="region of interest" description="Disordered" evidence="4">
    <location>
        <begin position="1"/>
        <end position="50"/>
    </location>
</feature>
<dbReference type="Gene3D" id="1.25.40.20">
    <property type="entry name" value="Ankyrin repeat-containing domain"/>
    <property type="match status" value="2"/>
</dbReference>
<feature type="compositionally biased region" description="Polar residues" evidence="4">
    <location>
        <begin position="88"/>
        <end position="106"/>
    </location>
</feature>
<dbReference type="EMBL" id="NAJL01000007">
    <property type="protein sequence ID" value="TKA31781.1"/>
    <property type="molecule type" value="Genomic_DNA"/>
</dbReference>
<feature type="repeat" description="ANK" evidence="3">
    <location>
        <begin position="564"/>
        <end position="600"/>
    </location>
</feature>
<dbReference type="AlphaFoldDB" id="A0A4U0U8Y4"/>
<dbReference type="Pfam" id="PF12796">
    <property type="entry name" value="Ank_2"/>
    <property type="match status" value="2"/>
</dbReference>
<feature type="repeat" description="ANK" evidence="3">
    <location>
        <begin position="429"/>
        <end position="461"/>
    </location>
</feature>
<evidence type="ECO:0000256" key="1">
    <source>
        <dbReference type="ARBA" id="ARBA00022737"/>
    </source>
</evidence>
<feature type="compositionally biased region" description="Low complexity" evidence="4">
    <location>
        <begin position="325"/>
        <end position="338"/>
    </location>
</feature>
<feature type="region of interest" description="Disordered" evidence="4">
    <location>
        <begin position="88"/>
        <end position="125"/>
    </location>
</feature>
<sequence>MRSLLGRLDNQQLAEQGGRPEHTPGQQRASERGEGGASPTASEAEAIELLSESVAAAKEAFDHFTSEYAPDMRSEGQRRELLDSGQVSLRNSLRPTSAPAETSNGVDTPRPSSPTTSAPQGVQLDEEAPLPENLDGFITRHHKNARDCAEPKLNKLKSAEESLSKAIRYSEMRERVYGTRFTNRVHLQEELADIFSKQCKWAEAIKQVQELLREGGTLDDTSDRLARMRQEQLLASIYFGRHQKNVEDLNRHQNVEASRLQSDSHDLKKACTHANSASKERDKLLKLQEGLSVPEIERVRRSDCIHLLAKIFDARGMTVEAQWTRDSLQGSPSQSSSDSVHRPSEATTRATNEYDMVENRQELLLDAIRTNDRRQIQELVLADDFDIERLSNAEKTALLLNAVEREDETALHKLLGPTHGADVDARGRTGATALSKAASRGSPQMIQCLSKYGPNVDSRDKAGETAVLTAVKAGHVACVRLFSVLGASFGLKYEDDETLLHYAVRLKDTKMTTLLLDVAPQIRTGVDNRGMTALHHCAEQGFIAQCEALVRHSDPVEVNMEDSAGRTALYFAAARPSKNCSKGLIDLLLKHGANIEMGLRHERFKEYAALRKVPSHGSVSTRGTTGTVSSSASTFRSIFSRQK</sequence>
<protein>
    <submittedName>
        <fullName evidence="5">Uncharacterized protein</fullName>
    </submittedName>
</protein>
<feature type="region of interest" description="Disordered" evidence="4">
    <location>
        <begin position="324"/>
        <end position="354"/>
    </location>
</feature>
<keyword evidence="2 3" id="KW-0040">ANK repeat</keyword>
<dbReference type="PANTHER" id="PTHR24198">
    <property type="entry name" value="ANKYRIN REPEAT AND PROTEIN KINASE DOMAIN-CONTAINING PROTEIN"/>
    <property type="match status" value="1"/>
</dbReference>
<dbReference type="PROSITE" id="PS50297">
    <property type="entry name" value="ANK_REP_REGION"/>
    <property type="match status" value="2"/>
</dbReference>
<reference evidence="5 6" key="1">
    <citation type="submission" date="2017-03" db="EMBL/GenBank/DDBJ databases">
        <title>Genomes of endolithic fungi from Antarctica.</title>
        <authorList>
            <person name="Coleine C."/>
            <person name="Masonjones S."/>
            <person name="Stajich J.E."/>
        </authorList>
    </citation>
    <scope>NUCLEOTIDE SEQUENCE [LARGE SCALE GENOMIC DNA]</scope>
    <source>
        <strain evidence="5 6">CCFEE 6315</strain>
    </source>
</reference>
<dbReference type="Proteomes" id="UP000308549">
    <property type="component" value="Unassembled WGS sequence"/>
</dbReference>
<evidence type="ECO:0000256" key="2">
    <source>
        <dbReference type="ARBA" id="ARBA00023043"/>
    </source>
</evidence>
<evidence type="ECO:0000256" key="4">
    <source>
        <dbReference type="SAM" id="MobiDB-lite"/>
    </source>
</evidence>
<dbReference type="SMART" id="SM00248">
    <property type="entry name" value="ANK"/>
    <property type="match status" value="5"/>
</dbReference>
<accession>A0A4U0U8Y4</accession>
<keyword evidence="6" id="KW-1185">Reference proteome</keyword>
<evidence type="ECO:0000313" key="6">
    <source>
        <dbReference type="Proteomes" id="UP000308549"/>
    </source>
</evidence>
<evidence type="ECO:0000256" key="3">
    <source>
        <dbReference type="PROSITE-ProRule" id="PRU00023"/>
    </source>
</evidence>
<dbReference type="PANTHER" id="PTHR24198:SF165">
    <property type="entry name" value="ANKYRIN REPEAT-CONTAINING PROTEIN-RELATED"/>
    <property type="match status" value="1"/>
</dbReference>
<organism evidence="5 6">
    <name type="scientific">Salinomyces thailandicus</name>
    <dbReference type="NCBI Taxonomy" id="706561"/>
    <lineage>
        <taxon>Eukaryota</taxon>
        <taxon>Fungi</taxon>
        <taxon>Dikarya</taxon>
        <taxon>Ascomycota</taxon>
        <taxon>Pezizomycotina</taxon>
        <taxon>Dothideomycetes</taxon>
        <taxon>Dothideomycetidae</taxon>
        <taxon>Mycosphaerellales</taxon>
        <taxon>Teratosphaeriaceae</taxon>
        <taxon>Salinomyces</taxon>
    </lineage>
</organism>
<feature type="compositionally biased region" description="Low complexity" evidence="4">
    <location>
        <begin position="108"/>
        <end position="117"/>
    </location>
</feature>